<dbReference type="STRING" id="994479.GCA_000194155_08150"/>
<dbReference type="RefSeq" id="WP_101376396.1">
    <property type="nucleotide sequence ID" value="NZ_PJNB01000001.1"/>
</dbReference>
<dbReference type="EMBL" id="PJNB01000001">
    <property type="protein sequence ID" value="PKW14138.1"/>
    <property type="molecule type" value="Genomic_DNA"/>
</dbReference>
<name>A0A2N3XTX1_SACSN</name>
<feature type="domain" description="HTH cro/C1-type" evidence="1">
    <location>
        <begin position="22"/>
        <end position="76"/>
    </location>
</feature>
<evidence type="ECO:0000313" key="2">
    <source>
        <dbReference type="EMBL" id="PKW14138.1"/>
    </source>
</evidence>
<gene>
    <name evidence="2" type="ORF">A8926_1733</name>
</gene>
<dbReference type="SUPFAM" id="SSF47413">
    <property type="entry name" value="lambda repressor-like DNA-binding domains"/>
    <property type="match status" value="1"/>
</dbReference>
<dbReference type="OrthoDB" id="3420984at2"/>
<accession>A0A2N3XTX1</accession>
<evidence type="ECO:0000259" key="1">
    <source>
        <dbReference type="PROSITE" id="PS50943"/>
    </source>
</evidence>
<sequence>MLEGQRRDNARMDVDAGAGARIAGLRKLAGWTQHQLAARAFVSTSLVKKVEQGRTPPSPAFVASCAAALGVEVRELYGVQVADKISEFHSETAGISELREALQAFDDPQPAEPGLSASALRRQLDRAETFRTGQKYADLAMLLPQVLHHLFVLVADSSPTTREGELARGLLHDAYRLAATVGGRFGHPDIAAAASERHVMLAGATGDPLRVAVSDWHRSTHFLQNGNYAAGLRLLDRSLQRVADQPQQSDALGIAAQLHLRAAVMSARNGDGERADDHIQEARALISQGAAASPYYNTDASELNAVIHWCAVPVERYDGTEAVNRASRVKVFDPARPERVGHHHIDQARAWMLHGNRDRALDELNLARRISPHHTRTHPSVRETVRALAAADRRATDSLAGFARWAGIQM</sequence>
<reference evidence="2" key="1">
    <citation type="submission" date="2017-12" db="EMBL/GenBank/DDBJ databases">
        <title>Sequencing the genomes of 1000 Actinobacteria strains.</title>
        <authorList>
            <person name="Klenk H.-P."/>
        </authorList>
    </citation>
    <scope>NUCLEOTIDE SEQUENCE [LARGE SCALE GENOMIC DNA]</scope>
    <source>
        <strain evidence="2">DSM 44228</strain>
    </source>
</reference>
<evidence type="ECO:0000313" key="3">
    <source>
        <dbReference type="Proteomes" id="UP000233786"/>
    </source>
</evidence>
<dbReference type="PROSITE" id="PS50943">
    <property type="entry name" value="HTH_CROC1"/>
    <property type="match status" value="1"/>
</dbReference>
<dbReference type="Proteomes" id="UP000233786">
    <property type="component" value="Unassembled WGS sequence"/>
</dbReference>
<proteinExistence type="predicted"/>
<dbReference type="GO" id="GO:0003677">
    <property type="term" value="F:DNA binding"/>
    <property type="evidence" value="ECO:0007669"/>
    <property type="project" value="InterPro"/>
</dbReference>
<keyword evidence="3" id="KW-1185">Reference proteome</keyword>
<comment type="caution">
    <text evidence="2">The sequence shown here is derived from an EMBL/GenBank/DDBJ whole genome shotgun (WGS) entry which is preliminary data.</text>
</comment>
<dbReference type="SMART" id="SM00530">
    <property type="entry name" value="HTH_XRE"/>
    <property type="match status" value="1"/>
</dbReference>
<dbReference type="CDD" id="cd00093">
    <property type="entry name" value="HTH_XRE"/>
    <property type="match status" value="1"/>
</dbReference>
<dbReference type="Gene3D" id="1.10.260.40">
    <property type="entry name" value="lambda repressor-like DNA-binding domains"/>
    <property type="match status" value="1"/>
</dbReference>
<dbReference type="AlphaFoldDB" id="A0A2N3XTX1"/>
<protein>
    <submittedName>
        <fullName evidence="2">Transcriptional regulator with XRE-family HTH domain</fullName>
    </submittedName>
</protein>
<organism evidence="2 3">
    <name type="scientific">Saccharopolyspora spinosa</name>
    <dbReference type="NCBI Taxonomy" id="60894"/>
    <lineage>
        <taxon>Bacteria</taxon>
        <taxon>Bacillati</taxon>
        <taxon>Actinomycetota</taxon>
        <taxon>Actinomycetes</taxon>
        <taxon>Pseudonocardiales</taxon>
        <taxon>Pseudonocardiaceae</taxon>
        <taxon>Saccharopolyspora</taxon>
    </lineage>
</organism>
<dbReference type="InterPro" id="IPR001387">
    <property type="entry name" value="Cro/C1-type_HTH"/>
</dbReference>
<dbReference type="InterPro" id="IPR010982">
    <property type="entry name" value="Lambda_DNA-bd_dom_sf"/>
</dbReference>
<dbReference type="Pfam" id="PF13560">
    <property type="entry name" value="HTH_31"/>
    <property type="match status" value="1"/>
</dbReference>